<evidence type="ECO:0000313" key="2">
    <source>
        <dbReference type="Proteomes" id="UP000202001"/>
    </source>
</evidence>
<protein>
    <submittedName>
        <fullName evidence="1">4b protein</fullName>
    </submittedName>
</protein>
<name>A0A0B5KXN7_9RHAB</name>
<dbReference type="RefSeq" id="YP_009301358.1">
    <property type="nucleotide sequence ID" value="NC_031232.1"/>
</dbReference>
<reference evidence="1 2" key="1">
    <citation type="journal article" date="2015" name="Elife">
        <title>Unprecedented genomic diversity of RNA viruses in arthropods reveals the ancestry of negative-sense RNA viruses.</title>
        <authorList>
            <person name="Li C.X."/>
            <person name="Shi M."/>
            <person name="Tian J.H."/>
            <person name="Lin X.D."/>
            <person name="Kang Y.J."/>
            <person name="Chen L.J."/>
            <person name="Qin X.C."/>
            <person name="Xu J."/>
            <person name="Holmes E.C."/>
            <person name="Zhang Y.Z."/>
        </authorList>
    </citation>
    <scope>NUCLEOTIDE SEQUENCE [LARGE SCALE GENOMIC DNA]</scope>
    <source>
        <strain evidence="1 2">SXCC01-1</strain>
    </source>
</reference>
<proteinExistence type="predicted"/>
<organism evidence="1 2">
    <name type="scientific">Wuhan Insect virus 6</name>
    <dbReference type="NCBI Taxonomy" id="1608111"/>
    <lineage>
        <taxon>Viruses</taxon>
        <taxon>Riboviria</taxon>
        <taxon>Orthornavirae</taxon>
        <taxon>Negarnaviricota</taxon>
        <taxon>Haploviricotina</taxon>
        <taxon>Monjiviricetes</taxon>
        <taxon>Mononegavirales</taxon>
        <taxon>Rhabdoviridae</taxon>
        <taxon>Betarhabdovirinae</taxon>
        <taxon>Alphacytorhabdovirus</taxon>
        <taxon>Alphacytorhabdovirus gammawuhaninsectus</taxon>
        <taxon>Cytorhabdovirus gammawuhaninsectum</taxon>
    </lineage>
</organism>
<dbReference type="KEGG" id="vg:29122746"/>
<dbReference type="EMBL" id="KM817652">
    <property type="protein sequence ID" value="AJG39188.1"/>
    <property type="molecule type" value="Viral_cRNA"/>
</dbReference>
<evidence type="ECO:0000313" key="1">
    <source>
        <dbReference type="EMBL" id="AJG39188.1"/>
    </source>
</evidence>
<gene>
    <name evidence="1" type="primary">4b</name>
</gene>
<accession>A0A0B5KXN7</accession>
<dbReference type="OrthoDB" id="37115at10239"/>
<dbReference type="GeneID" id="29122746"/>
<dbReference type="Proteomes" id="UP000202001">
    <property type="component" value="Segment"/>
</dbReference>
<keyword evidence="2" id="KW-1185">Reference proteome</keyword>
<sequence>MSLTFRDTVKYELVVSENGGVVSLTKRLNFFREWMTKGHDNVRIKNLIVKYNSRAGPLGSGTIITRVRDNRIDSDLSESSDNTLCTAEFPVSESVILRWESNVWLYKGDLNNVDNPPLIFEIDLVACNMTLGNSVGQFAITCEMAFSKVMDKIRYKNPSAKLLDTSSVKGKNIEHITKFSLTDKGLENGAQLRARQTTHRADGIRKTIDPGLSSNKEVLDSIATKRALGYHPDK</sequence>